<dbReference type="EMBL" id="ML769467">
    <property type="protein sequence ID" value="KAE9399628.1"/>
    <property type="molecule type" value="Genomic_DNA"/>
</dbReference>
<dbReference type="InterPro" id="IPR013083">
    <property type="entry name" value="Znf_RING/FYVE/PHD"/>
</dbReference>
<evidence type="ECO:0000256" key="4">
    <source>
        <dbReference type="PROSITE-ProRule" id="PRU00175"/>
    </source>
</evidence>
<name>A0A6A4HQJ8_9AGAR</name>
<dbReference type="GO" id="GO:0008270">
    <property type="term" value="F:zinc ion binding"/>
    <property type="evidence" value="ECO:0007669"/>
    <property type="project" value="UniProtKB-KW"/>
</dbReference>
<dbReference type="SMART" id="SM00184">
    <property type="entry name" value="RING"/>
    <property type="match status" value="1"/>
</dbReference>
<dbReference type="PROSITE" id="PS50089">
    <property type="entry name" value="ZF_RING_2"/>
    <property type="match status" value="1"/>
</dbReference>
<evidence type="ECO:0000256" key="2">
    <source>
        <dbReference type="ARBA" id="ARBA00022771"/>
    </source>
</evidence>
<dbReference type="SUPFAM" id="SSF57850">
    <property type="entry name" value="RING/U-box"/>
    <property type="match status" value="1"/>
</dbReference>
<dbReference type="PROSITE" id="PS00518">
    <property type="entry name" value="ZF_RING_1"/>
    <property type="match status" value="1"/>
</dbReference>
<keyword evidence="3" id="KW-0862">Zinc</keyword>
<dbReference type="OrthoDB" id="6105938at2759"/>
<evidence type="ECO:0000256" key="1">
    <source>
        <dbReference type="ARBA" id="ARBA00022723"/>
    </source>
</evidence>
<reference evidence="6" key="1">
    <citation type="journal article" date="2019" name="Environ. Microbiol.">
        <title>Fungal ecological strategies reflected in gene transcription - a case study of two litter decomposers.</title>
        <authorList>
            <person name="Barbi F."/>
            <person name="Kohler A."/>
            <person name="Barry K."/>
            <person name="Baskaran P."/>
            <person name="Daum C."/>
            <person name="Fauchery L."/>
            <person name="Ihrmark K."/>
            <person name="Kuo A."/>
            <person name="LaButti K."/>
            <person name="Lipzen A."/>
            <person name="Morin E."/>
            <person name="Grigoriev I.V."/>
            <person name="Henrissat B."/>
            <person name="Lindahl B."/>
            <person name="Martin F."/>
        </authorList>
    </citation>
    <scope>NUCLEOTIDE SEQUENCE</scope>
    <source>
        <strain evidence="6">JB14</strain>
    </source>
</reference>
<dbReference type="InterPro" id="IPR017907">
    <property type="entry name" value="Znf_RING_CS"/>
</dbReference>
<dbReference type="Pfam" id="PF14634">
    <property type="entry name" value="zf-RING_5"/>
    <property type="match status" value="1"/>
</dbReference>
<feature type="domain" description="RING-type" evidence="5">
    <location>
        <begin position="10"/>
        <end position="54"/>
    </location>
</feature>
<keyword evidence="2 4" id="KW-0863">Zinc-finger</keyword>
<sequence>MLIVHPSSQCDVCLDPYSWEEETTLRNPYAIPCGHIFCKLCLESVQSEQCPLCRKRFHKEHIKKLHMDPPPENDESMIIRKFVMAWDDEVEVVNALEEVDRMAGED</sequence>
<evidence type="ECO:0000256" key="3">
    <source>
        <dbReference type="ARBA" id="ARBA00022833"/>
    </source>
</evidence>
<dbReference type="AlphaFoldDB" id="A0A6A4HQJ8"/>
<evidence type="ECO:0000313" key="7">
    <source>
        <dbReference type="Proteomes" id="UP000799118"/>
    </source>
</evidence>
<evidence type="ECO:0000259" key="5">
    <source>
        <dbReference type="PROSITE" id="PS50089"/>
    </source>
</evidence>
<keyword evidence="1" id="KW-0479">Metal-binding</keyword>
<protein>
    <recommendedName>
        <fullName evidence="5">RING-type domain-containing protein</fullName>
    </recommendedName>
</protein>
<accession>A0A6A4HQJ8</accession>
<dbReference type="InterPro" id="IPR001841">
    <property type="entry name" value="Znf_RING"/>
</dbReference>
<dbReference type="Proteomes" id="UP000799118">
    <property type="component" value="Unassembled WGS sequence"/>
</dbReference>
<dbReference type="Gene3D" id="3.30.40.10">
    <property type="entry name" value="Zinc/RING finger domain, C3HC4 (zinc finger)"/>
    <property type="match status" value="1"/>
</dbReference>
<proteinExistence type="predicted"/>
<gene>
    <name evidence="6" type="ORF">BT96DRAFT_820341</name>
</gene>
<organism evidence="6 7">
    <name type="scientific">Gymnopus androsaceus JB14</name>
    <dbReference type="NCBI Taxonomy" id="1447944"/>
    <lineage>
        <taxon>Eukaryota</taxon>
        <taxon>Fungi</taxon>
        <taxon>Dikarya</taxon>
        <taxon>Basidiomycota</taxon>
        <taxon>Agaricomycotina</taxon>
        <taxon>Agaricomycetes</taxon>
        <taxon>Agaricomycetidae</taxon>
        <taxon>Agaricales</taxon>
        <taxon>Marasmiineae</taxon>
        <taxon>Omphalotaceae</taxon>
        <taxon>Gymnopus</taxon>
    </lineage>
</organism>
<keyword evidence="7" id="KW-1185">Reference proteome</keyword>
<evidence type="ECO:0000313" key="6">
    <source>
        <dbReference type="EMBL" id="KAE9399628.1"/>
    </source>
</evidence>